<protein>
    <submittedName>
        <fullName evidence="2">Uncharacterized protein</fullName>
    </submittedName>
</protein>
<dbReference type="AlphaFoldDB" id="A0AAE3KIR1"/>
<evidence type="ECO:0000313" key="3">
    <source>
        <dbReference type="Proteomes" id="UP001206128"/>
    </source>
</evidence>
<evidence type="ECO:0000256" key="1">
    <source>
        <dbReference type="SAM" id="MobiDB-lite"/>
    </source>
</evidence>
<feature type="region of interest" description="Disordered" evidence="1">
    <location>
        <begin position="75"/>
        <end position="96"/>
    </location>
</feature>
<evidence type="ECO:0000313" key="2">
    <source>
        <dbReference type="EMBL" id="MCP2168262.1"/>
    </source>
</evidence>
<dbReference type="Proteomes" id="UP001206128">
    <property type="component" value="Unassembled WGS sequence"/>
</dbReference>
<organism evidence="2 3">
    <name type="scientific">Goodfellowiella coeruleoviolacea</name>
    <dbReference type="NCBI Taxonomy" id="334858"/>
    <lineage>
        <taxon>Bacteria</taxon>
        <taxon>Bacillati</taxon>
        <taxon>Actinomycetota</taxon>
        <taxon>Actinomycetes</taxon>
        <taxon>Pseudonocardiales</taxon>
        <taxon>Pseudonocardiaceae</taxon>
        <taxon>Goodfellowiella</taxon>
    </lineage>
</organism>
<keyword evidence="3" id="KW-1185">Reference proteome</keyword>
<gene>
    <name evidence="2" type="ORF">LX83_005140</name>
</gene>
<proteinExistence type="predicted"/>
<accession>A0AAE3KIR1</accession>
<dbReference type="EMBL" id="JAMTCK010000013">
    <property type="protein sequence ID" value="MCP2168262.1"/>
    <property type="molecule type" value="Genomic_DNA"/>
</dbReference>
<comment type="caution">
    <text evidence="2">The sequence shown here is derived from an EMBL/GenBank/DDBJ whole genome shotgun (WGS) entry which is preliminary data.</text>
</comment>
<name>A0AAE3KIR1_9PSEU</name>
<dbReference type="RefSeq" id="WP_253775950.1">
    <property type="nucleotide sequence ID" value="NZ_JAMTCK010000013.1"/>
</dbReference>
<reference evidence="2" key="1">
    <citation type="submission" date="2022-06" db="EMBL/GenBank/DDBJ databases">
        <title>Genomic Encyclopedia of Archaeal and Bacterial Type Strains, Phase II (KMG-II): from individual species to whole genera.</title>
        <authorList>
            <person name="Goeker M."/>
        </authorList>
    </citation>
    <scope>NUCLEOTIDE SEQUENCE</scope>
    <source>
        <strain evidence="2">DSM 43935</strain>
    </source>
</reference>
<sequence length="96" mass="10831">MRFHPGLEPAQQFYEVAPDRQDAWLWGLGVATRDQVIVRRQRSGALCVYTSVQQIMDRWGRRRELRLLWAAGGAPKWTVEPGDDPDGESDHGANGA</sequence>